<dbReference type="GO" id="GO:0016747">
    <property type="term" value="F:acyltransferase activity, transferring groups other than amino-acyl groups"/>
    <property type="evidence" value="ECO:0007669"/>
    <property type="project" value="InterPro"/>
</dbReference>
<gene>
    <name evidence="4" type="ORF">IAC59_00185</name>
</gene>
<dbReference type="InterPro" id="IPR000182">
    <property type="entry name" value="GNAT_dom"/>
</dbReference>
<sequence>MFTISPIAPAQRPAINALIASEWAGPIIVSRGAAHDTSNANGFMAMDGDTLVGYALYEIAQGQCELLVLQSMVENTGVGTALINAVIDVARAAGCVRVWLITTNDNLHAIRFYQRFGFELDAVRIGAIAESRKLKPSIPLTGCDDIPIKHEFEFGYAL</sequence>
<dbReference type="AlphaFoldDB" id="A0A9D1LPJ4"/>
<protein>
    <submittedName>
        <fullName evidence="4">GNAT family N-acetyltransferase</fullName>
    </submittedName>
</protein>
<evidence type="ECO:0000256" key="2">
    <source>
        <dbReference type="ARBA" id="ARBA00023315"/>
    </source>
</evidence>
<keyword evidence="2" id="KW-0012">Acyltransferase</keyword>
<organism evidence="4 5">
    <name type="scientific">Candidatus Fimadaptatus faecigallinarum</name>
    <dbReference type="NCBI Taxonomy" id="2840814"/>
    <lineage>
        <taxon>Bacteria</taxon>
        <taxon>Bacillati</taxon>
        <taxon>Bacillota</taxon>
        <taxon>Clostridia</taxon>
        <taxon>Eubacteriales</taxon>
        <taxon>Candidatus Fimadaptatus</taxon>
    </lineage>
</organism>
<reference evidence="4" key="2">
    <citation type="journal article" date="2021" name="PeerJ">
        <title>Extensive microbial diversity within the chicken gut microbiome revealed by metagenomics and culture.</title>
        <authorList>
            <person name="Gilroy R."/>
            <person name="Ravi A."/>
            <person name="Getino M."/>
            <person name="Pursley I."/>
            <person name="Horton D.L."/>
            <person name="Alikhan N.F."/>
            <person name="Baker D."/>
            <person name="Gharbi K."/>
            <person name="Hall N."/>
            <person name="Watson M."/>
            <person name="Adriaenssens E.M."/>
            <person name="Foster-Nyarko E."/>
            <person name="Jarju S."/>
            <person name="Secka A."/>
            <person name="Antonio M."/>
            <person name="Oren A."/>
            <person name="Chaudhuri R.R."/>
            <person name="La Ragione R."/>
            <person name="Hildebrand F."/>
            <person name="Pallen M.J."/>
        </authorList>
    </citation>
    <scope>NUCLEOTIDE SEQUENCE</scope>
    <source>
        <strain evidence="4">ChiSxjej2B14-8506</strain>
    </source>
</reference>
<feature type="domain" description="N-acetyltransferase" evidence="3">
    <location>
        <begin position="2"/>
        <end position="141"/>
    </location>
</feature>
<evidence type="ECO:0000313" key="4">
    <source>
        <dbReference type="EMBL" id="HIU45657.1"/>
    </source>
</evidence>
<keyword evidence="1" id="KW-0808">Transferase</keyword>
<dbReference type="SUPFAM" id="SSF55729">
    <property type="entry name" value="Acyl-CoA N-acyltransferases (Nat)"/>
    <property type="match status" value="1"/>
</dbReference>
<evidence type="ECO:0000259" key="3">
    <source>
        <dbReference type="PROSITE" id="PS51186"/>
    </source>
</evidence>
<dbReference type="PANTHER" id="PTHR43877">
    <property type="entry name" value="AMINOALKYLPHOSPHONATE N-ACETYLTRANSFERASE-RELATED-RELATED"/>
    <property type="match status" value="1"/>
</dbReference>
<name>A0A9D1LPJ4_9FIRM</name>
<dbReference type="Pfam" id="PF00583">
    <property type="entry name" value="Acetyltransf_1"/>
    <property type="match status" value="1"/>
</dbReference>
<reference evidence="4" key="1">
    <citation type="submission" date="2020-10" db="EMBL/GenBank/DDBJ databases">
        <authorList>
            <person name="Gilroy R."/>
        </authorList>
    </citation>
    <scope>NUCLEOTIDE SEQUENCE</scope>
    <source>
        <strain evidence="4">ChiSxjej2B14-8506</strain>
    </source>
</reference>
<dbReference type="Gene3D" id="3.40.630.30">
    <property type="match status" value="1"/>
</dbReference>
<comment type="caution">
    <text evidence="4">The sequence shown here is derived from an EMBL/GenBank/DDBJ whole genome shotgun (WGS) entry which is preliminary data.</text>
</comment>
<dbReference type="PROSITE" id="PS51186">
    <property type="entry name" value="GNAT"/>
    <property type="match status" value="1"/>
</dbReference>
<dbReference type="InterPro" id="IPR050832">
    <property type="entry name" value="Bact_Acetyltransf"/>
</dbReference>
<accession>A0A9D1LPJ4</accession>
<dbReference type="CDD" id="cd04301">
    <property type="entry name" value="NAT_SF"/>
    <property type="match status" value="1"/>
</dbReference>
<dbReference type="InterPro" id="IPR016181">
    <property type="entry name" value="Acyl_CoA_acyltransferase"/>
</dbReference>
<proteinExistence type="predicted"/>
<dbReference type="Proteomes" id="UP000824123">
    <property type="component" value="Unassembled WGS sequence"/>
</dbReference>
<evidence type="ECO:0000256" key="1">
    <source>
        <dbReference type="ARBA" id="ARBA00022679"/>
    </source>
</evidence>
<dbReference type="EMBL" id="DVNK01000002">
    <property type="protein sequence ID" value="HIU45657.1"/>
    <property type="molecule type" value="Genomic_DNA"/>
</dbReference>
<evidence type="ECO:0000313" key="5">
    <source>
        <dbReference type="Proteomes" id="UP000824123"/>
    </source>
</evidence>